<keyword evidence="4 17" id="KW-0812">Transmembrane</keyword>
<keyword evidence="5 17" id="KW-0732">Signal</keyword>
<keyword evidence="10" id="KW-1015">Disulfide bond</keyword>
<evidence type="ECO:0000313" key="21">
    <source>
        <dbReference type="WBParaSite" id="SMUV_0000318401-mRNA-1"/>
    </source>
</evidence>
<dbReference type="SUPFAM" id="SSF63712">
    <property type="entry name" value="Nicotinic receptor ligand binding domain-like"/>
    <property type="match status" value="1"/>
</dbReference>
<dbReference type="Pfam" id="PF02932">
    <property type="entry name" value="Neur_chan_memb"/>
    <property type="match status" value="1"/>
</dbReference>
<name>A0A0N5AFW2_9BILA</name>
<evidence type="ECO:0000256" key="17">
    <source>
        <dbReference type="RuleBase" id="RU000687"/>
    </source>
</evidence>
<comment type="similarity">
    <text evidence="1">Belongs to the ligand-gated ion channel (TC 1.A.9) family. Acetylcholine receptor (TC 1.A.9.1) subfamily.</text>
</comment>
<evidence type="ECO:0000259" key="18">
    <source>
        <dbReference type="Pfam" id="PF02931"/>
    </source>
</evidence>
<feature type="domain" description="Neurotransmitter-gated ion-channel ligand-binding" evidence="18">
    <location>
        <begin position="24"/>
        <end position="238"/>
    </location>
</feature>
<dbReference type="STRING" id="451379.A0A0N5AFW2"/>
<evidence type="ECO:0000256" key="2">
    <source>
        <dbReference type="ARBA" id="ARBA00022448"/>
    </source>
</evidence>
<feature type="transmembrane region" description="Helical" evidence="17">
    <location>
        <begin position="270"/>
        <end position="288"/>
    </location>
</feature>
<keyword evidence="14" id="KW-1071">Ligand-gated ion channel</keyword>
<dbReference type="GO" id="GO:0045211">
    <property type="term" value="C:postsynaptic membrane"/>
    <property type="evidence" value="ECO:0007669"/>
    <property type="project" value="UniProtKB-SubCell"/>
</dbReference>
<feature type="signal peptide" evidence="17">
    <location>
        <begin position="1"/>
        <end position="20"/>
    </location>
</feature>
<evidence type="ECO:0000256" key="12">
    <source>
        <dbReference type="ARBA" id="ARBA00023180"/>
    </source>
</evidence>
<dbReference type="CDD" id="cd18997">
    <property type="entry name" value="LGIC_ECD_nAChR"/>
    <property type="match status" value="1"/>
</dbReference>
<keyword evidence="2 17" id="KW-0813">Transport</keyword>
<dbReference type="Proteomes" id="UP000046393">
    <property type="component" value="Unplaced"/>
</dbReference>
<evidence type="ECO:0000256" key="3">
    <source>
        <dbReference type="ARBA" id="ARBA00022475"/>
    </source>
</evidence>
<keyword evidence="11" id="KW-0675">Receptor</keyword>
<feature type="chain" id="PRO_5022250385" evidence="17">
    <location>
        <begin position="21"/>
        <end position="461"/>
    </location>
</feature>
<feature type="transmembrane region" description="Helical" evidence="17">
    <location>
        <begin position="300"/>
        <end position="322"/>
    </location>
</feature>
<evidence type="ECO:0000256" key="14">
    <source>
        <dbReference type="ARBA" id="ARBA00023286"/>
    </source>
</evidence>
<dbReference type="FunFam" id="2.70.170.10:FF:000016">
    <property type="entry name" value="Nicotinic acetylcholine receptor subunit"/>
    <property type="match status" value="1"/>
</dbReference>
<dbReference type="Gene3D" id="2.70.170.10">
    <property type="entry name" value="Neurotransmitter-gated ion-channel ligand-binding domain"/>
    <property type="match status" value="1"/>
</dbReference>
<evidence type="ECO:0000256" key="8">
    <source>
        <dbReference type="ARBA" id="ARBA00023065"/>
    </source>
</evidence>
<accession>A0A0N5AFW2</accession>
<dbReference type="Gene3D" id="1.20.58.390">
    <property type="entry name" value="Neurotransmitter-gated ion-channel transmembrane domain"/>
    <property type="match status" value="2"/>
</dbReference>
<dbReference type="SUPFAM" id="SSF90112">
    <property type="entry name" value="Neurotransmitter-gated ion-channel transmembrane pore"/>
    <property type="match status" value="1"/>
</dbReference>
<evidence type="ECO:0000313" key="20">
    <source>
        <dbReference type="Proteomes" id="UP000046393"/>
    </source>
</evidence>
<evidence type="ECO:0000256" key="5">
    <source>
        <dbReference type="ARBA" id="ARBA00022729"/>
    </source>
</evidence>
<dbReference type="InterPro" id="IPR018000">
    <property type="entry name" value="Neurotransmitter_ion_chnl_CS"/>
</dbReference>
<evidence type="ECO:0000259" key="19">
    <source>
        <dbReference type="Pfam" id="PF02932"/>
    </source>
</evidence>
<evidence type="ECO:0000256" key="1">
    <source>
        <dbReference type="ARBA" id="ARBA00009237"/>
    </source>
</evidence>
<dbReference type="NCBIfam" id="TIGR00860">
    <property type="entry name" value="LIC"/>
    <property type="match status" value="1"/>
</dbReference>
<dbReference type="InterPro" id="IPR006029">
    <property type="entry name" value="Neurotrans-gated_channel_TM"/>
</dbReference>
<sequence length="461" mass="53031">MNYTINLLIFCCWNVCWINGSDDENRLYTDLLTNYNSLERPVNNASQALVVKMKLYLQSVVDVDEKNQIVQINAWQKYVWQDYKLKWDPNEYGGIKIVRFPGSADHVWKPDILLYNSADENFDSTFKSNVVAYNNGDVQWIPPGLLKFSCKMDITWFPFDDQVCILKFGSWTYHGAALDLVIDKEGSNETHSMDLSDYVENGEWNLMATPAVREVKYYKCCPEPYISLLFTMHLRRRTLYYGFNLIIPSLLISLMTILGFTLPPDAGEKITLEITILLSVCFFLSMVAEMTPPTSEAIPLLGVFFSCCMLVVSTSVVFTIVVLNLHFRNPDTHIMTPLIRKILLEWLPWILMMSRPGVKFSKGKSFQQFNSFVKQTEPEINDTENVSMDNPKGLEIILLRRVYSEVKEITERMKDEEENEKLQNDWKFAAVVVDRACLICFSIFITISACGIIFSAPHLTA</sequence>
<dbReference type="InterPro" id="IPR038050">
    <property type="entry name" value="Neuro_actylchol_rec"/>
</dbReference>
<dbReference type="InterPro" id="IPR036734">
    <property type="entry name" value="Neur_chan_lig-bd_sf"/>
</dbReference>
<keyword evidence="3" id="KW-1003">Cell membrane</keyword>
<dbReference type="InterPro" id="IPR036719">
    <property type="entry name" value="Neuro-gated_channel_TM_sf"/>
</dbReference>
<dbReference type="AlphaFoldDB" id="A0A0N5AFW2"/>
<evidence type="ECO:0000256" key="10">
    <source>
        <dbReference type="ARBA" id="ARBA00023157"/>
    </source>
</evidence>
<evidence type="ECO:0000256" key="4">
    <source>
        <dbReference type="ARBA" id="ARBA00022692"/>
    </source>
</evidence>
<keyword evidence="6 17" id="KW-1133">Transmembrane helix</keyword>
<dbReference type="PRINTS" id="PR00254">
    <property type="entry name" value="NICOTINICR"/>
</dbReference>
<dbReference type="WBParaSite" id="SMUV_0000318401-mRNA-1">
    <property type="protein sequence ID" value="SMUV_0000318401-mRNA-1"/>
    <property type="gene ID" value="SMUV_0000318401"/>
</dbReference>
<feature type="transmembrane region" description="Helical" evidence="17">
    <location>
        <begin position="436"/>
        <end position="456"/>
    </location>
</feature>
<evidence type="ECO:0000256" key="7">
    <source>
        <dbReference type="ARBA" id="ARBA00023018"/>
    </source>
</evidence>
<dbReference type="GO" id="GO:0022848">
    <property type="term" value="F:acetylcholine-gated monoatomic cation-selective channel activity"/>
    <property type="evidence" value="ECO:0007669"/>
    <property type="project" value="InterPro"/>
</dbReference>
<dbReference type="PROSITE" id="PS00236">
    <property type="entry name" value="NEUROTR_ION_CHANNEL"/>
    <property type="match status" value="1"/>
</dbReference>
<evidence type="ECO:0000256" key="9">
    <source>
        <dbReference type="ARBA" id="ARBA00023136"/>
    </source>
</evidence>
<keyword evidence="15 17" id="KW-0407">Ion channel</keyword>
<proteinExistence type="inferred from homology"/>
<comment type="subcellular location">
    <subcellularLocation>
        <location evidence="16">Postsynaptic cell membrane</location>
        <topology evidence="16">Multi-pass membrane protein</topology>
    </subcellularLocation>
</comment>
<reference evidence="21" key="1">
    <citation type="submission" date="2017-02" db="UniProtKB">
        <authorList>
            <consortium name="WormBaseParasite"/>
        </authorList>
    </citation>
    <scope>IDENTIFICATION</scope>
</reference>
<evidence type="ECO:0000256" key="13">
    <source>
        <dbReference type="ARBA" id="ARBA00023257"/>
    </source>
</evidence>
<keyword evidence="20" id="KW-1185">Reference proteome</keyword>
<keyword evidence="9 17" id="KW-0472">Membrane</keyword>
<dbReference type="InterPro" id="IPR006201">
    <property type="entry name" value="Neur_channel"/>
</dbReference>
<keyword evidence="13" id="KW-0628">Postsynaptic cell membrane</keyword>
<feature type="domain" description="Neurotransmitter-gated ion-channel transmembrane" evidence="19">
    <location>
        <begin position="245"/>
        <end position="450"/>
    </location>
</feature>
<dbReference type="InterPro" id="IPR006202">
    <property type="entry name" value="Neur_chan_lig-bd"/>
</dbReference>
<keyword evidence="7" id="KW-0770">Synapse</keyword>
<evidence type="ECO:0000256" key="15">
    <source>
        <dbReference type="ARBA" id="ARBA00023303"/>
    </source>
</evidence>
<dbReference type="FunFam" id="1.20.58.390:FF:000046">
    <property type="entry name" value="AcetylCholine Receptor"/>
    <property type="match status" value="1"/>
</dbReference>
<dbReference type="InterPro" id="IPR002394">
    <property type="entry name" value="Nicotinic_acetylcholine_rcpt"/>
</dbReference>
<organism evidence="20 21">
    <name type="scientific">Syphacia muris</name>
    <dbReference type="NCBI Taxonomy" id="451379"/>
    <lineage>
        <taxon>Eukaryota</taxon>
        <taxon>Metazoa</taxon>
        <taxon>Ecdysozoa</taxon>
        <taxon>Nematoda</taxon>
        <taxon>Chromadorea</taxon>
        <taxon>Rhabditida</taxon>
        <taxon>Spirurina</taxon>
        <taxon>Oxyuridomorpha</taxon>
        <taxon>Oxyuroidea</taxon>
        <taxon>Oxyuridae</taxon>
        <taxon>Syphacia</taxon>
    </lineage>
</organism>
<dbReference type="CDD" id="cd19051">
    <property type="entry name" value="LGIC_TM_cation"/>
    <property type="match status" value="1"/>
</dbReference>
<evidence type="ECO:0000256" key="6">
    <source>
        <dbReference type="ARBA" id="ARBA00022989"/>
    </source>
</evidence>
<feature type="transmembrane region" description="Helical" evidence="17">
    <location>
        <begin position="239"/>
        <end position="258"/>
    </location>
</feature>
<protein>
    <submittedName>
        <fullName evidence="21">Acetylcholine receptor subunit alpha-type acr-16</fullName>
    </submittedName>
</protein>
<dbReference type="PANTHER" id="PTHR18945">
    <property type="entry name" value="NEUROTRANSMITTER GATED ION CHANNEL"/>
    <property type="match status" value="1"/>
</dbReference>
<keyword evidence="12" id="KW-0325">Glycoprotein</keyword>
<keyword evidence="8 17" id="KW-0406">Ion transport</keyword>
<dbReference type="Pfam" id="PF02931">
    <property type="entry name" value="Neur_chan_LBD"/>
    <property type="match status" value="1"/>
</dbReference>
<dbReference type="GO" id="GO:0004888">
    <property type="term" value="F:transmembrane signaling receptor activity"/>
    <property type="evidence" value="ECO:0007669"/>
    <property type="project" value="InterPro"/>
</dbReference>
<evidence type="ECO:0000256" key="16">
    <source>
        <dbReference type="ARBA" id="ARBA00034104"/>
    </source>
</evidence>
<evidence type="ECO:0000256" key="11">
    <source>
        <dbReference type="ARBA" id="ARBA00023170"/>
    </source>
</evidence>
<dbReference type="PRINTS" id="PR00252">
    <property type="entry name" value="NRIONCHANNEL"/>
</dbReference>